<dbReference type="InterPro" id="IPR021548">
    <property type="entry name" value="DUF2895"/>
</dbReference>
<evidence type="ECO:0000313" key="3">
    <source>
        <dbReference type="Proteomes" id="UP001214757"/>
    </source>
</evidence>
<name>A0ABT5M423_9GAMM</name>
<gene>
    <name evidence="2" type="ORF">PSI22_12545</name>
</gene>
<accession>A0ABT5M423</accession>
<protein>
    <submittedName>
        <fullName evidence="2">TIGR03746 family integrating conjugative element protein</fullName>
    </submittedName>
</protein>
<reference evidence="2 3" key="1">
    <citation type="submission" date="2023-02" db="EMBL/GenBank/DDBJ databases">
        <title>Entomopathogenic bacteria.</title>
        <authorList>
            <person name="Machado R.A."/>
        </authorList>
    </citation>
    <scope>NUCLEOTIDE SEQUENCE [LARGE SCALE GENOMIC DNA]</scope>
    <source>
        <strain evidence="2 3">XENO-7</strain>
    </source>
</reference>
<dbReference type="NCBIfam" id="TIGR03746">
    <property type="entry name" value="conj_TIGR03746"/>
    <property type="match status" value="1"/>
</dbReference>
<dbReference type="Pfam" id="PF11444">
    <property type="entry name" value="DUF2895"/>
    <property type="match status" value="1"/>
</dbReference>
<dbReference type="Proteomes" id="UP001214757">
    <property type="component" value="Unassembled WGS sequence"/>
</dbReference>
<dbReference type="RefSeq" id="WP_273580060.1">
    <property type="nucleotide sequence ID" value="NZ_JAQRFO010000026.1"/>
</dbReference>
<comment type="caution">
    <text evidence="2">The sequence shown here is derived from an EMBL/GenBank/DDBJ whole genome shotgun (WGS) entry which is preliminary data.</text>
</comment>
<keyword evidence="1" id="KW-0812">Transmembrane</keyword>
<organism evidence="2 3">
    <name type="scientific">Xenorhabdus aichiensis</name>
    <dbReference type="NCBI Taxonomy" id="3025874"/>
    <lineage>
        <taxon>Bacteria</taxon>
        <taxon>Pseudomonadati</taxon>
        <taxon>Pseudomonadota</taxon>
        <taxon>Gammaproteobacteria</taxon>
        <taxon>Enterobacterales</taxon>
        <taxon>Morganellaceae</taxon>
        <taxon>Xenorhabdus</taxon>
    </lineage>
</organism>
<feature type="transmembrane region" description="Helical" evidence="1">
    <location>
        <begin position="20"/>
        <end position="38"/>
    </location>
</feature>
<evidence type="ECO:0000313" key="2">
    <source>
        <dbReference type="EMBL" id="MDC9622443.1"/>
    </source>
</evidence>
<dbReference type="EMBL" id="JAQRFO010000026">
    <property type="protein sequence ID" value="MDC9622443.1"/>
    <property type="molecule type" value="Genomic_DNA"/>
</dbReference>
<keyword evidence="3" id="KW-1185">Reference proteome</keyword>
<sequence>MSRFRHALKNRDQHILTLRLACGVLILVLLITLTGWMASPRSLTIHNPPDLRSGSTRPWWEVPAPSVYSFAFYLFQQLNAWPKNGAQDYPAKIAALSSYLTPACQDFLQADAKTRADSGELLDRVRVVYEIPGRGYGTKSVTVRNRDNWVVRLDLVADEYYHAESVKRALVRYPLKVVRWEGDAERNPFGLALDCYDGMPQRLEAMPQRLEAMPQPVEEKKGVFQ</sequence>
<evidence type="ECO:0000256" key="1">
    <source>
        <dbReference type="SAM" id="Phobius"/>
    </source>
</evidence>
<keyword evidence="1" id="KW-1133">Transmembrane helix</keyword>
<proteinExistence type="predicted"/>
<keyword evidence="1" id="KW-0472">Membrane</keyword>